<dbReference type="AlphaFoldDB" id="A0A1Q5PUJ9"/>
<name>A0A1Q5PUJ9_9ACTO</name>
<gene>
    <name evidence="1" type="ORF">BSZ40_08050</name>
</gene>
<dbReference type="Proteomes" id="UP000185612">
    <property type="component" value="Unassembled WGS sequence"/>
</dbReference>
<accession>A0A1Q5PUJ9</accession>
<dbReference type="Gene3D" id="3.20.80.10">
    <property type="entry name" value="Regulatory factor, effector binding domain"/>
    <property type="match status" value="1"/>
</dbReference>
<organism evidence="1 2">
    <name type="scientific">Buchananella hordeovulneris</name>
    <dbReference type="NCBI Taxonomy" id="52770"/>
    <lineage>
        <taxon>Bacteria</taxon>
        <taxon>Bacillati</taxon>
        <taxon>Actinomycetota</taxon>
        <taxon>Actinomycetes</taxon>
        <taxon>Actinomycetales</taxon>
        <taxon>Actinomycetaceae</taxon>
        <taxon>Buchananella</taxon>
    </lineage>
</organism>
<dbReference type="EMBL" id="MQVS01000008">
    <property type="protein sequence ID" value="OKL51254.1"/>
    <property type="molecule type" value="Genomic_DNA"/>
</dbReference>
<keyword evidence="2" id="KW-1185">Reference proteome</keyword>
<sequence length="143" mass="15894">MDEITIRTDNTPMGTRAIERLWNDVVTGVVPLLSHAEPGQFPIARYSAYASDANGAFDLTILLADSGRVGQLEAETESGEYRRYQETGVDVAACTVQAWQRVWDEERAGKLRRAYSEDFEVSTPAEYAPDGQAKCVLYISQAR</sequence>
<dbReference type="RefSeq" id="WP_073825068.1">
    <property type="nucleotide sequence ID" value="NZ_JAUNKL010000005.1"/>
</dbReference>
<reference evidence="2" key="1">
    <citation type="submission" date="2016-12" db="EMBL/GenBank/DDBJ databases">
        <authorList>
            <person name="Meng X."/>
        </authorList>
    </citation>
    <scope>NUCLEOTIDE SEQUENCE [LARGE SCALE GENOMIC DNA]</scope>
    <source>
        <strain evidence="2">DSM 20732</strain>
    </source>
</reference>
<dbReference type="InterPro" id="IPR011256">
    <property type="entry name" value="Reg_factor_effector_dom_sf"/>
</dbReference>
<comment type="caution">
    <text evidence="1">The sequence shown here is derived from an EMBL/GenBank/DDBJ whole genome shotgun (WGS) entry which is preliminary data.</text>
</comment>
<dbReference type="OrthoDB" id="4540146at2"/>
<evidence type="ECO:0000313" key="1">
    <source>
        <dbReference type="EMBL" id="OKL51254.1"/>
    </source>
</evidence>
<proteinExistence type="predicted"/>
<dbReference type="InParanoid" id="A0A1Q5PUJ9"/>
<evidence type="ECO:0008006" key="3">
    <source>
        <dbReference type="Google" id="ProtNLM"/>
    </source>
</evidence>
<evidence type="ECO:0000313" key="2">
    <source>
        <dbReference type="Proteomes" id="UP000185612"/>
    </source>
</evidence>
<dbReference type="STRING" id="52770.BSZ40_08050"/>
<protein>
    <recommendedName>
        <fullName evidence="3">AraC family transcriptional regulator</fullName>
    </recommendedName>
</protein>